<sequence>MADAKITARNGYRCAPDGVTVQHFAFGDTVDGIVAAWAIADGYAEAIIETKPAEALETKPARIGKARK</sequence>
<accession>A0A6J5NCB6</accession>
<evidence type="ECO:0000313" key="1">
    <source>
        <dbReference type="EMBL" id="CAB4157370.1"/>
    </source>
</evidence>
<protein>
    <submittedName>
        <fullName evidence="1">Uncharacterized protein</fullName>
    </submittedName>
</protein>
<organism evidence="1">
    <name type="scientific">uncultured Caudovirales phage</name>
    <dbReference type="NCBI Taxonomy" id="2100421"/>
    <lineage>
        <taxon>Viruses</taxon>
        <taxon>Duplodnaviria</taxon>
        <taxon>Heunggongvirae</taxon>
        <taxon>Uroviricota</taxon>
        <taxon>Caudoviricetes</taxon>
        <taxon>Peduoviridae</taxon>
        <taxon>Maltschvirus</taxon>
        <taxon>Maltschvirus maltsch</taxon>
    </lineage>
</organism>
<dbReference type="EMBL" id="LR796657">
    <property type="protein sequence ID" value="CAB4157370.1"/>
    <property type="molecule type" value="Genomic_DNA"/>
</dbReference>
<proteinExistence type="predicted"/>
<gene>
    <name evidence="1" type="ORF">UFOVP681_18</name>
</gene>
<name>A0A6J5NCB6_9CAUD</name>
<reference evidence="1" key="1">
    <citation type="submission" date="2020-04" db="EMBL/GenBank/DDBJ databases">
        <authorList>
            <person name="Chiriac C."/>
            <person name="Salcher M."/>
            <person name="Ghai R."/>
            <person name="Kavagutti S V."/>
        </authorList>
    </citation>
    <scope>NUCLEOTIDE SEQUENCE</scope>
</reference>